<dbReference type="GO" id="GO:0004519">
    <property type="term" value="F:endonuclease activity"/>
    <property type="evidence" value="ECO:0007669"/>
    <property type="project" value="UniProtKB-KW"/>
</dbReference>
<dbReference type="Proteomes" id="UP000255284">
    <property type="component" value="Unassembled WGS sequence"/>
</dbReference>
<protein>
    <submittedName>
        <fullName evidence="1">Putative ssRNA endonuclease</fullName>
    </submittedName>
</protein>
<keyword evidence="1" id="KW-0378">Hydrolase</keyword>
<comment type="caution">
    <text evidence="1">The sequence shown here is derived from an EMBL/GenBank/DDBJ whole genome shotgun (WGS) entry which is preliminary data.</text>
</comment>
<dbReference type="InterPro" id="IPR010152">
    <property type="entry name" value="CRISPR-assoc_prot_Cas2_sub"/>
</dbReference>
<organism evidence="1 2">
    <name type="scientific">Mobiluncus mulieris</name>
    <dbReference type="NCBI Taxonomy" id="2052"/>
    <lineage>
        <taxon>Bacteria</taxon>
        <taxon>Bacillati</taxon>
        <taxon>Actinomycetota</taxon>
        <taxon>Actinomycetes</taxon>
        <taxon>Actinomycetales</taxon>
        <taxon>Actinomycetaceae</taxon>
        <taxon>Mobiluncus</taxon>
    </lineage>
</organism>
<dbReference type="AlphaFoldDB" id="A0A8G2M636"/>
<sequence>MFVILTATAVPEHLHGYLSRFLTEVNMGVYVGKITPRVADALWERCRKVGKEGSLTLVQSDVRFEQGFSVRAYSPRQHRVRCFDGLWLGEMARNFEF</sequence>
<dbReference type="EMBL" id="UGGQ01000006">
    <property type="protein sequence ID" value="STO17136.1"/>
    <property type="molecule type" value="Genomic_DNA"/>
</dbReference>
<evidence type="ECO:0000313" key="2">
    <source>
        <dbReference type="Proteomes" id="UP000255284"/>
    </source>
</evidence>
<gene>
    <name evidence="1" type="ORF">NCTC11819_01721</name>
</gene>
<name>A0A8G2M636_9ACTO</name>
<reference evidence="1 2" key="1">
    <citation type="submission" date="2018-06" db="EMBL/GenBank/DDBJ databases">
        <authorList>
            <consortium name="Pathogen Informatics"/>
            <person name="Doyle S."/>
        </authorList>
    </citation>
    <scope>NUCLEOTIDE SEQUENCE [LARGE SCALE GENOMIC DNA]</scope>
    <source>
        <strain evidence="1 2">NCTC11819</strain>
    </source>
</reference>
<dbReference type="RefSeq" id="WP_004012083.1">
    <property type="nucleotide sequence ID" value="NZ_JACHMA010000001.1"/>
</dbReference>
<dbReference type="Pfam" id="PF09707">
    <property type="entry name" value="Cas_Cas2CT1978"/>
    <property type="match status" value="1"/>
</dbReference>
<dbReference type="GeneID" id="95082800"/>
<keyword evidence="1" id="KW-0540">Nuclease</keyword>
<dbReference type="OrthoDB" id="8527479at2"/>
<evidence type="ECO:0000313" key="1">
    <source>
        <dbReference type="EMBL" id="STO17136.1"/>
    </source>
</evidence>
<proteinExistence type="predicted"/>
<keyword evidence="1" id="KW-0255">Endonuclease</keyword>
<dbReference type="Gene3D" id="3.30.70.240">
    <property type="match status" value="1"/>
</dbReference>
<accession>A0A8G2M636</accession>
<dbReference type="NCBIfam" id="TIGR01873">
    <property type="entry name" value="cas_CT1978"/>
    <property type="match status" value="1"/>
</dbReference>